<gene>
    <name evidence="1" type="ORF">J2S66_001959</name>
</gene>
<name>A0ABU1PSF9_9PSEU</name>
<evidence type="ECO:0000313" key="2">
    <source>
        <dbReference type="Proteomes" id="UP001268819"/>
    </source>
</evidence>
<keyword evidence="2" id="KW-1185">Reference proteome</keyword>
<protein>
    <submittedName>
        <fullName evidence="1">Uncharacterized protein</fullName>
    </submittedName>
</protein>
<evidence type="ECO:0000313" key="1">
    <source>
        <dbReference type="EMBL" id="MDR6593575.1"/>
    </source>
</evidence>
<dbReference type="RefSeq" id="WP_310306402.1">
    <property type="nucleotide sequence ID" value="NZ_BAAAXB010000001.1"/>
</dbReference>
<reference evidence="1 2" key="1">
    <citation type="submission" date="2023-07" db="EMBL/GenBank/DDBJ databases">
        <title>Sequencing the genomes of 1000 actinobacteria strains.</title>
        <authorList>
            <person name="Klenk H.-P."/>
        </authorList>
    </citation>
    <scope>NUCLEOTIDE SEQUENCE [LARGE SCALE GENOMIC DNA]</scope>
    <source>
        <strain evidence="1 2">DSM 43749</strain>
    </source>
</reference>
<comment type="caution">
    <text evidence="1">The sequence shown here is derived from an EMBL/GenBank/DDBJ whole genome shotgun (WGS) entry which is preliminary data.</text>
</comment>
<accession>A0ABU1PSF9</accession>
<dbReference type="EMBL" id="JAVDSG010000001">
    <property type="protein sequence ID" value="MDR6593575.1"/>
    <property type="molecule type" value="Genomic_DNA"/>
</dbReference>
<organism evidence="1 2">
    <name type="scientific">Saccharothrix longispora</name>
    <dbReference type="NCBI Taxonomy" id="33920"/>
    <lineage>
        <taxon>Bacteria</taxon>
        <taxon>Bacillati</taxon>
        <taxon>Actinomycetota</taxon>
        <taxon>Actinomycetes</taxon>
        <taxon>Pseudonocardiales</taxon>
        <taxon>Pseudonocardiaceae</taxon>
        <taxon>Saccharothrix</taxon>
    </lineage>
</organism>
<proteinExistence type="predicted"/>
<sequence>MASAVDKAIATLTSQPTVPRTEADTLVTHALPSLAALCRVGAVQDWFGLPTESTEQWLEWWN</sequence>
<dbReference type="Proteomes" id="UP001268819">
    <property type="component" value="Unassembled WGS sequence"/>
</dbReference>